<reference evidence="1 2" key="1">
    <citation type="submission" date="2017-07" db="EMBL/GenBank/DDBJ databases">
        <title>An improved, manually edited Actinidia chinensis var. chinensis (kiwifruit) genome highlights the challenges associated with draft genomes and gene prediction in plants.</title>
        <authorList>
            <person name="Pilkington S."/>
            <person name="Crowhurst R."/>
            <person name="Hilario E."/>
            <person name="Nardozza S."/>
            <person name="Fraser L."/>
            <person name="Peng Y."/>
            <person name="Gunaseelan K."/>
            <person name="Simpson R."/>
            <person name="Tahir J."/>
            <person name="Deroles S."/>
            <person name="Templeton K."/>
            <person name="Luo Z."/>
            <person name="Davy M."/>
            <person name="Cheng C."/>
            <person name="Mcneilage M."/>
            <person name="Scaglione D."/>
            <person name="Liu Y."/>
            <person name="Zhang Q."/>
            <person name="Datson P."/>
            <person name="De Silva N."/>
            <person name="Gardiner S."/>
            <person name="Bassett H."/>
            <person name="Chagne D."/>
            <person name="Mccallum J."/>
            <person name="Dzierzon H."/>
            <person name="Deng C."/>
            <person name="Wang Y.-Y."/>
            <person name="Barron N."/>
            <person name="Manako K."/>
            <person name="Bowen J."/>
            <person name="Foster T."/>
            <person name="Erridge Z."/>
            <person name="Tiffin H."/>
            <person name="Waite C."/>
            <person name="Davies K."/>
            <person name="Grierson E."/>
            <person name="Laing W."/>
            <person name="Kirk R."/>
            <person name="Chen X."/>
            <person name="Wood M."/>
            <person name="Montefiori M."/>
            <person name="Brummell D."/>
            <person name="Schwinn K."/>
            <person name="Catanach A."/>
            <person name="Fullerton C."/>
            <person name="Li D."/>
            <person name="Meiyalaghan S."/>
            <person name="Nieuwenhuizen N."/>
            <person name="Read N."/>
            <person name="Prakash R."/>
            <person name="Hunter D."/>
            <person name="Zhang H."/>
            <person name="Mckenzie M."/>
            <person name="Knabel M."/>
            <person name="Harris A."/>
            <person name="Allan A."/>
            <person name="Chen A."/>
            <person name="Janssen B."/>
            <person name="Plunkett B."/>
            <person name="Dwamena C."/>
            <person name="Voogd C."/>
            <person name="Leif D."/>
            <person name="Lafferty D."/>
            <person name="Souleyre E."/>
            <person name="Varkonyi-Gasic E."/>
            <person name="Gambi F."/>
            <person name="Hanley J."/>
            <person name="Yao J.-L."/>
            <person name="Cheung J."/>
            <person name="David K."/>
            <person name="Warren B."/>
            <person name="Marsh K."/>
            <person name="Snowden K."/>
            <person name="Lin-Wang K."/>
            <person name="Brian L."/>
            <person name="Martinez-Sanchez M."/>
            <person name="Wang M."/>
            <person name="Ileperuma N."/>
            <person name="Macnee N."/>
            <person name="Campin R."/>
            <person name="Mcatee P."/>
            <person name="Drummond R."/>
            <person name="Espley R."/>
            <person name="Ireland H."/>
            <person name="Wu R."/>
            <person name="Atkinson R."/>
            <person name="Karunairetnam S."/>
            <person name="Bulley S."/>
            <person name="Chunkath S."/>
            <person name="Hanley Z."/>
            <person name="Storey R."/>
            <person name="Thrimawithana A."/>
            <person name="Thomson S."/>
            <person name="David C."/>
            <person name="Testolin R."/>
        </authorList>
    </citation>
    <scope>NUCLEOTIDE SEQUENCE [LARGE SCALE GENOMIC DNA]</scope>
    <source>
        <strain evidence="2">cv. Red5</strain>
        <tissue evidence="1">Young leaf</tissue>
    </source>
</reference>
<dbReference type="Proteomes" id="UP000241394">
    <property type="component" value="Chromosome LG9"/>
</dbReference>
<protein>
    <submittedName>
        <fullName evidence="1">SCO-spondin like</fullName>
    </submittedName>
</protein>
<sequence length="135" mass="12957">MVTGMVGIEGIVVGIVGNEVGSGGKVTWGTVGKDDGIGMLGRGGNVGFGKVGTAGIVGKGVVGSGGNAGFGKVGTVGIVGKGVEGSGGNVAVGMVGSGGSVTLGRGGIVCRSWRPARAVWMLESDNAKNKGRTIL</sequence>
<proteinExistence type="predicted"/>
<comment type="caution">
    <text evidence="1">The sequence shown here is derived from an EMBL/GenBank/DDBJ whole genome shotgun (WGS) entry which is preliminary data.</text>
</comment>
<keyword evidence="2" id="KW-1185">Reference proteome</keyword>
<dbReference type="OMA" id="RAVWMLE"/>
<evidence type="ECO:0000313" key="2">
    <source>
        <dbReference type="Proteomes" id="UP000241394"/>
    </source>
</evidence>
<organism evidence="1 2">
    <name type="scientific">Actinidia chinensis var. chinensis</name>
    <name type="common">Chinese soft-hair kiwi</name>
    <dbReference type="NCBI Taxonomy" id="1590841"/>
    <lineage>
        <taxon>Eukaryota</taxon>
        <taxon>Viridiplantae</taxon>
        <taxon>Streptophyta</taxon>
        <taxon>Embryophyta</taxon>
        <taxon>Tracheophyta</taxon>
        <taxon>Spermatophyta</taxon>
        <taxon>Magnoliopsida</taxon>
        <taxon>eudicotyledons</taxon>
        <taxon>Gunneridae</taxon>
        <taxon>Pentapetalae</taxon>
        <taxon>asterids</taxon>
        <taxon>Ericales</taxon>
        <taxon>Actinidiaceae</taxon>
        <taxon>Actinidia</taxon>
    </lineage>
</organism>
<dbReference type="EMBL" id="NKQK01000009">
    <property type="protein sequence ID" value="PSS21482.1"/>
    <property type="molecule type" value="Genomic_DNA"/>
</dbReference>
<dbReference type="AlphaFoldDB" id="A0A2R6R657"/>
<accession>A0A2R6R657</accession>
<reference evidence="2" key="2">
    <citation type="journal article" date="2018" name="BMC Genomics">
        <title>A manually annotated Actinidia chinensis var. chinensis (kiwifruit) genome highlights the challenges associated with draft genomes and gene prediction in plants.</title>
        <authorList>
            <person name="Pilkington S.M."/>
            <person name="Crowhurst R."/>
            <person name="Hilario E."/>
            <person name="Nardozza S."/>
            <person name="Fraser L."/>
            <person name="Peng Y."/>
            <person name="Gunaseelan K."/>
            <person name="Simpson R."/>
            <person name="Tahir J."/>
            <person name="Deroles S.C."/>
            <person name="Templeton K."/>
            <person name="Luo Z."/>
            <person name="Davy M."/>
            <person name="Cheng C."/>
            <person name="McNeilage M."/>
            <person name="Scaglione D."/>
            <person name="Liu Y."/>
            <person name="Zhang Q."/>
            <person name="Datson P."/>
            <person name="De Silva N."/>
            <person name="Gardiner S.E."/>
            <person name="Bassett H."/>
            <person name="Chagne D."/>
            <person name="McCallum J."/>
            <person name="Dzierzon H."/>
            <person name="Deng C."/>
            <person name="Wang Y.Y."/>
            <person name="Barron L."/>
            <person name="Manako K."/>
            <person name="Bowen J."/>
            <person name="Foster T.M."/>
            <person name="Erridge Z.A."/>
            <person name="Tiffin H."/>
            <person name="Waite C.N."/>
            <person name="Davies K.M."/>
            <person name="Grierson E.P."/>
            <person name="Laing W.A."/>
            <person name="Kirk R."/>
            <person name="Chen X."/>
            <person name="Wood M."/>
            <person name="Montefiori M."/>
            <person name="Brummell D.A."/>
            <person name="Schwinn K.E."/>
            <person name="Catanach A."/>
            <person name="Fullerton C."/>
            <person name="Li D."/>
            <person name="Meiyalaghan S."/>
            <person name="Nieuwenhuizen N."/>
            <person name="Read N."/>
            <person name="Prakash R."/>
            <person name="Hunter D."/>
            <person name="Zhang H."/>
            <person name="McKenzie M."/>
            <person name="Knabel M."/>
            <person name="Harris A."/>
            <person name="Allan A.C."/>
            <person name="Gleave A."/>
            <person name="Chen A."/>
            <person name="Janssen B.J."/>
            <person name="Plunkett B."/>
            <person name="Ampomah-Dwamena C."/>
            <person name="Voogd C."/>
            <person name="Leif D."/>
            <person name="Lafferty D."/>
            <person name="Souleyre E.J.F."/>
            <person name="Varkonyi-Gasic E."/>
            <person name="Gambi F."/>
            <person name="Hanley J."/>
            <person name="Yao J.L."/>
            <person name="Cheung J."/>
            <person name="David K.M."/>
            <person name="Warren B."/>
            <person name="Marsh K."/>
            <person name="Snowden K.C."/>
            <person name="Lin-Wang K."/>
            <person name="Brian L."/>
            <person name="Martinez-Sanchez M."/>
            <person name="Wang M."/>
            <person name="Ileperuma N."/>
            <person name="Macnee N."/>
            <person name="Campin R."/>
            <person name="McAtee P."/>
            <person name="Drummond R.S.M."/>
            <person name="Espley R.V."/>
            <person name="Ireland H.S."/>
            <person name="Wu R."/>
            <person name="Atkinson R.G."/>
            <person name="Karunairetnam S."/>
            <person name="Bulley S."/>
            <person name="Chunkath S."/>
            <person name="Hanley Z."/>
            <person name="Storey R."/>
            <person name="Thrimawithana A.H."/>
            <person name="Thomson S."/>
            <person name="David C."/>
            <person name="Testolin R."/>
            <person name="Huang H."/>
            <person name="Hellens R.P."/>
            <person name="Schaffer R.J."/>
        </authorList>
    </citation>
    <scope>NUCLEOTIDE SEQUENCE [LARGE SCALE GENOMIC DNA]</scope>
    <source>
        <strain evidence="2">cv. Red5</strain>
    </source>
</reference>
<dbReference type="STRING" id="1590841.A0A2R6R657"/>
<evidence type="ECO:0000313" key="1">
    <source>
        <dbReference type="EMBL" id="PSS21482.1"/>
    </source>
</evidence>
<name>A0A2R6R657_ACTCC</name>
<dbReference type="Gramene" id="PSS21482">
    <property type="protein sequence ID" value="PSS21482"/>
    <property type="gene ID" value="CEY00_Acc10526"/>
</dbReference>
<gene>
    <name evidence="1" type="ORF">CEY00_Acc10526</name>
</gene>
<dbReference type="InParanoid" id="A0A2R6R657"/>